<evidence type="ECO:0000313" key="2">
    <source>
        <dbReference type="EMBL" id="CAG6396097.1"/>
    </source>
</evidence>
<reference evidence="2" key="1">
    <citation type="submission" date="2021-05" db="EMBL/GenBank/DDBJ databases">
        <authorList>
            <person name="Arsene-Ploetze F."/>
        </authorList>
    </citation>
    <scope>NUCLEOTIDE SEQUENCE</scope>
    <source>
        <strain evidence="2">DSM 42138</strain>
    </source>
</reference>
<dbReference type="EMBL" id="CAJSLV010000070">
    <property type="protein sequence ID" value="CAG6396097.1"/>
    <property type="molecule type" value="Genomic_DNA"/>
</dbReference>
<comment type="caution">
    <text evidence="2">The sequence shown here is derived from an EMBL/GenBank/DDBJ whole genome shotgun (WGS) entry which is preliminary data.</text>
</comment>
<protein>
    <submittedName>
        <fullName evidence="2">Uncharacterized protein</fullName>
    </submittedName>
</protein>
<proteinExistence type="predicted"/>
<evidence type="ECO:0000313" key="3">
    <source>
        <dbReference type="Proteomes" id="UP001152519"/>
    </source>
</evidence>
<accession>A0A9W4GTA5</accession>
<dbReference type="AlphaFoldDB" id="A0A9W4GTA5"/>
<feature type="region of interest" description="Disordered" evidence="1">
    <location>
        <begin position="1"/>
        <end position="40"/>
    </location>
</feature>
<feature type="compositionally biased region" description="Basic residues" evidence="1">
    <location>
        <begin position="1"/>
        <end position="12"/>
    </location>
</feature>
<gene>
    <name evidence="2" type="ORF">SCOCK_40017</name>
</gene>
<sequence length="40" mass="4490">MTVLSRRTHRRAGARDGLSAAGYSRPQLPALWGHETDREL</sequence>
<organism evidence="2 3">
    <name type="scientific">Actinacidiphila cocklensis</name>
    <dbReference type="NCBI Taxonomy" id="887465"/>
    <lineage>
        <taxon>Bacteria</taxon>
        <taxon>Bacillati</taxon>
        <taxon>Actinomycetota</taxon>
        <taxon>Actinomycetes</taxon>
        <taxon>Kitasatosporales</taxon>
        <taxon>Streptomycetaceae</taxon>
        <taxon>Actinacidiphila</taxon>
    </lineage>
</organism>
<evidence type="ECO:0000256" key="1">
    <source>
        <dbReference type="SAM" id="MobiDB-lite"/>
    </source>
</evidence>
<dbReference type="Proteomes" id="UP001152519">
    <property type="component" value="Unassembled WGS sequence"/>
</dbReference>
<name>A0A9W4GTA5_9ACTN</name>
<keyword evidence="3" id="KW-1185">Reference proteome</keyword>